<dbReference type="RefSeq" id="WP_162817904.1">
    <property type="nucleotide sequence ID" value="NZ_CP139960.1"/>
</dbReference>
<organism evidence="11 12">
    <name type="scientific">Niabella yanshanensis</name>
    <dbReference type="NCBI Taxonomy" id="577386"/>
    <lineage>
        <taxon>Bacteria</taxon>
        <taxon>Pseudomonadati</taxon>
        <taxon>Bacteroidota</taxon>
        <taxon>Chitinophagia</taxon>
        <taxon>Chitinophagales</taxon>
        <taxon>Chitinophagaceae</taxon>
        <taxon>Niabella</taxon>
    </lineage>
</organism>
<evidence type="ECO:0000256" key="7">
    <source>
        <dbReference type="ARBA" id="ARBA00023237"/>
    </source>
</evidence>
<proteinExistence type="inferred from homology"/>
<keyword evidence="3 8" id="KW-1134">Transmembrane beta strand</keyword>
<evidence type="ECO:0000256" key="8">
    <source>
        <dbReference type="PROSITE-ProRule" id="PRU01360"/>
    </source>
</evidence>
<comment type="subcellular location">
    <subcellularLocation>
        <location evidence="1 8">Cell outer membrane</location>
        <topology evidence="1 8">Multi-pass membrane protein</topology>
    </subcellularLocation>
</comment>
<dbReference type="SUPFAM" id="SSF56935">
    <property type="entry name" value="Porins"/>
    <property type="match status" value="1"/>
</dbReference>
<dbReference type="PANTHER" id="PTHR30069">
    <property type="entry name" value="TONB-DEPENDENT OUTER MEMBRANE RECEPTOR"/>
    <property type="match status" value="1"/>
</dbReference>
<keyword evidence="6 8" id="KW-0472">Membrane</keyword>
<dbReference type="PANTHER" id="PTHR30069:SF29">
    <property type="entry name" value="HEMOGLOBIN AND HEMOGLOBIN-HAPTOGLOBIN-BINDING PROTEIN 1-RELATED"/>
    <property type="match status" value="1"/>
</dbReference>
<dbReference type="InterPro" id="IPR023997">
    <property type="entry name" value="TonB-dep_OMP_SusC/RagA_CS"/>
</dbReference>
<evidence type="ECO:0000256" key="2">
    <source>
        <dbReference type="ARBA" id="ARBA00022448"/>
    </source>
</evidence>
<reference evidence="11 12" key="1">
    <citation type="submission" date="2023-12" db="EMBL/GenBank/DDBJ databases">
        <title>Genome sequencing and assembly of bacterial species from a model synthetic community.</title>
        <authorList>
            <person name="Hogle S.L."/>
        </authorList>
    </citation>
    <scope>NUCLEOTIDE SEQUENCE [LARGE SCALE GENOMIC DNA]</scope>
    <source>
        <strain evidence="11 12">HAMBI_3031</strain>
    </source>
</reference>
<protein>
    <submittedName>
        <fullName evidence="11">TonB-dependent receptor</fullName>
    </submittedName>
</protein>
<keyword evidence="4 8" id="KW-0812">Transmembrane</keyword>
<keyword evidence="2 8" id="KW-0813">Transport</keyword>
<dbReference type="InterPro" id="IPR012910">
    <property type="entry name" value="Plug_dom"/>
</dbReference>
<evidence type="ECO:0000256" key="3">
    <source>
        <dbReference type="ARBA" id="ARBA00022452"/>
    </source>
</evidence>
<dbReference type="InterPro" id="IPR037066">
    <property type="entry name" value="Plug_dom_sf"/>
</dbReference>
<dbReference type="Pfam" id="PF07715">
    <property type="entry name" value="Plug"/>
    <property type="match status" value="1"/>
</dbReference>
<evidence type="ECO:0000256" key="4">
    <source>
        <dbReference type="ARBA" id="ARBA00022692"/>
    </source>
</evidence>
<evidence type="ECO:0000256" key="1">
    <source>
        <dbReference type="ARBA" id="ARBA00004571"/>
    </source>
</evidence>
<feature type="chain" id="PRO_5046056114" evidence="9">
    <location>
        <begin position="21"/>
        <end position="1036"/>
    </location>
</feature>
<accession>A0ABZ0W5Y3</accession>
<keyword evidence="12" id="KW-1185">Reference proteome</keyword>
<gene>
    <name evidence="11" type="ORF">U0035_00760</name>
</gene>
<evidence type="ECO:0000313" key="11">
    <source>
        <dbReference type="EMBL" id="WQD38675.1"/>
    </source>
</evidence>
<evidence type="ECO:0000313" key="12">
    <source>
        <dbReference type="Proteomes" id="UP001325680"/>
    </source>
</evidence>
<evidence type="ECO:0000256" key="5">
    <source>
        <dbReference type="ARBA" id="ARBA00022729"/>
    </source>
</evidence>
<dbReference type="InterPro" id="IPR036942">
    <property type="entry name" value="Beta-barrel_TonB_sf"/>
</dbReference>
<name>A0ABZ0W5Y3_9BACT</name>
<dbReference type="Gene3D" id="2.40.170.20">
    <property type="entry name" value="TonB-dependent receptor, beta-barrel domain"/>
    <property type="match status" value="1"/>
</dbReference>
<evidence type="ECO:0000256" key="6">
    <source>
        <dbReference type="ARBA" id="ARBA00023136"/>
    </source>
</evidence>
<dbReference type="SUPFAM" id="SSF49464">
    <property type="entry name" value="Carboxypeptidase regulatory domain-like"/>
    <property type="match status" value="1"/>
</dbReference>
<comment type="similarity">
    <text evidence="8">Belongs to the TonB-dependent receptor family.</text>
</comment>
<dbReference type="InterPro" id="IPR023996">
    <property type="entry name" value="TonB-dep_OMP_SusC/RagA"/>
</dbReference>
<evidence type="ECO:0000256" key="9">
    <source>
        <dbReference type="SAM" id="SignalP"/>
    </source>
</evidence>
<keyword evidence="11" id="KW-0675">Receptor</keyword>
<keyword evidence="5 9" id="KW-0732">Signal</keyword>
<keyword evidence="7 8" id="KW-0998">Cell outer membrane</keyword>
<sequence>MIRFSLLLLIPLLGILPAMGQGQQVTGVVVNVRDSALSGVSIAVKGTQSGTATDAEGRFQIAAEPGQILVLSAVGYLPREYTVTMVSGLRIVMTEQASVMNEVIVVGYGTQKRANLTSAVSSISGDQIVTTKNENILNSLTGKVPGLRVVQNTSEPGAFNTSFDIRGMGNPLIVIDGIPRPDISRIDPNDVETLSVLKDASAAIYGARAANGVILITTKKGKRGPMELNYVGTYGVQRPIGFPKSAGAVEYMTLVNELNMHNVNGGRRIYTEEQIQEYRNGTKTGTDWQQATINRQAAQTQHNLSATGGGENASYFVSLGYTGQDGILKSGDLFYKRYSIRSNLSAKISKSLTFDLNLSAVMERKDQPMQAAYWAFRSMWYQPPVNPVYANNNLQYLNSLPNPLHPVAQSSSDIAGYQVYNNKWFQSSAALNYDVPFVQGLSLRGMYSFDYTLNNNKIYNKTYNTYTYDPARDVYNVTGTQQSPSTVRREFYEYPTVLGQLSLNYTRTIAASHHIGAVLVYEQSNRRGDNFFAQRELAIPLDQLFAGNSLNQQGSMSSNIANSFDYKNAAYAGYATYDYKSRYYGKFSFRYDGSSKFAPAKQYGFFPGYEIGWKLSQEPFFKNSEALDFINEWKFRASYGKTGDDGALRYQFLTGYNYPASGSALGQPPGAVFDGIFYNAAQATGIANPQISWFTATTLDLGLDLEAWEGLLGLTIDYFRRDRTGLLTSRQLTVPDVVGANLPQENLNGDRHEGFDMELRHDHQLGKFSYNLRGTFGYTRISNRHIERARAGNSYLNWLQNNTNRYTGVYFGYGQDGQFQNYGEIQNSPIYVSRSTVVGDYRYLDWNGDGQIGVDDSHPIANTGMPLITYGFNIGANYKGIDLNVLFTGAALVNATYTEQLGGPLWANGNALTMWLDRWRPLNPDADPYDPSTEWVPGYYAYTGTNAFTNTRHNLHSASYIRLKSAELGYTISEKQTRKIGLKAVRVFFTGYNLLTITGLKYLDPEHPSAVSAVDQQFGYAYPIDQKFFFGLNIKF</sequence>
<dbReference type="NCBIfam" id="TIGR04056">
    <property type="entry name" value="OMP_RagA_SusC"/>
    <property type="match status" value="1"/>
</dbReference>
<evidence type="ECO:0000259" key="10">
    <source>
        <dbReference type="Pfam" id="PF07715"/>
    </source>
</evidence>
<dbReference type="Gene3D" id="2.170.130.10">
    <property type="entry name" value="TonB-dependent receptor, plug domain"/>
    <property type="match status" value="1"/>
</dbReference>
<dbReference type="NCBIfam" id="TIGR04057">
    <property type="entry name" value="SusC_RagA_signa"/>
    <property type="match status" value="1"/>
</dbReference>
<dbReference type="Proteomes" id="UP001325680">
    <property type="component" value="Chromosome"/>
</dbReference>
<dbReference type="EMBL" id="CP139960">
    <property type="protein sequence ID" value="WQD38675.1"/>
    <property type="molecule type" value="Genomic_DNA"/>
</dbReference>
<dbReference type="InterPro" id="IPR039426">
    <property type="entry name" value="TonB-dep_rcpt-like"/>
</dbReference>
<dbReference type="Gene3D" id="2.60.40.1120">
    <property type="entry name" value="Carboxypeptidase-like, regulatory domain"/>
    <property type="match status" value="1"/>
</dbReference>
<feature type="domain" description="TonB-dependent receptor plug" evidence="10">
    <location>
        <begin position="114"/>
        <end position="213"/>
    </location>
</feature>
<feature type="signal peptide" evidence="9">
    <location>
        <begin position="1"/>
        <end position="20"/>
    </location>
</feature>
<dbReference type="PROSITE" id="PS52016">
    <property type="entry name" value="TONB_DEPENDENT_REC_3"/>
    <property type="match status" value="1"/>
</dbReference>
<dbReference type="InterPro" id="IPR008969">
    <property type="entry name" value="CarboxyPept-like_regulatory"/>
</dbReference>
<dbReference type="Pfam" id="PF13715">
    <property type="entry name" value="CarbopepD_reg_2"/>
    <property type="match status" value="1"/>
</dbReference>